<sequence length="129" mass="14391">MKERAVHTLLTYSIAAVWLINGLLCKVLNLVERHELIVAKVMGDEFSRPLTLLIGLAEIGMALWVLTGIKSRLNAVIQITVVAAMNILEFVLAPDLLLWGQLNAGFAFVFILIVYYNEFHLNKALAQQS</sequence>
<name>A0ABW5CX23_9BACT</name>
<keyword evidence="1" id="KW-0812">Transmembrane</keyword>
<dbReference type="RefSeq" id="WP_250428379.1">
    <property type="nucleotide sequence ID" value="NZ_JALPRR010000001.1"/>
</dbReference>
<feature type="transmembrane region" description="Helical" evidence="1">
    <location>
        <begin position="98"/>
        <end position="116"/>
    </location>
</feature>
<feature type="transmembrane region" description="Helical" evidence="1">
    <location>
        <begin position="73"/>
        <end position="92"/>
    </location>
</feature>
<comment type="caution">
    <text evidence="2">The sequence shown here is derived from an EMBL/GenBank/DDBJ whole genome shotgun (WGS) entry which is preliminary data.</text>
</comment>
<accession>A0ABW5CX23</accession>
<keyword evidence="1" id="KW-0472">Membrane</keyword>
<proteinExistence type="predicted"/>
<dbReference type="Proteomes" id="UP001597374">
    <property type="component" value="Unassembled WGS sequence"/>
</dbReference>
<dbReference type="InterPro" id="IPR025695">
    <property type="entry name" value="DoxX-like"/>
</dbReference>
<gene>
    <name evidence="2" type="ORF">ACFSKP_10035</name>
</gene>
<protein>
    <submittedName>
        <fullName evidence="2">DoxX-like family protein</fullName>
    </submittedName>
</protein>
<reference evidence="3" key="1">
    <citation type="journal article" date="2019" name="Int. J. Syst. Evol. Microbiol.">
        <title>The Global Catalogue of Microorganisms (GCM) 10K type strain sequencing project: providing services to taxonomists for standard genome sequencing and annotation.</title>
        <authorList>
            <consortium name="The Broad Institute Genomics Platform"/>
            <consortium name="The Broad Institute Genome Sequencing Center for Infectious Disease"/>
            <person name="Wu L."/>
            <person name="Ma J."/>
        </authorList>
    </citation>
    <scope>NUCLEOTIDE SEQUENCE [LARGE SCALE GENOMIC DNA]</scope>
    <source>
        <strain evidence="3">CGMCC 4.1782</strain>
    </source>
</reference>
<dbReference type="EMBL" id="JBHUIM010000001">
    <property type="protein sequence ID" value="MFD2246594.1"/>
    <property type="molecule type" value="Genomic_DNA"/>
</dbReference>
<keyword evidence="3" id="KW-1185">Reference proteome</keyword>
<evidence type="ECO:0000313" key="3">
    <source>
        <dbReference type="Proteomes" id="UP001597374"/>
    </source>
</evidence>
<keyword evidence="1" id="KW-1133">Transmembrane helix</keyword>
<feature type="transmembrane region" description="Helical" evidence="1">
    <location>
        <begin position="49"/>
        <end position="66"/>
    </location>
</feature>
<organism evidence="2 3">
    <name type="scientific">Pontibacter ruber</name>
    <dbReference type="NCBI Taxonomy" id="1343895"/>
    <lineage>
        <taxon>Bacteria</taxon>
        <taxon>Pseudomonadati</taxon>
        <taxon>Bacteroidota</taxon>
        <taxon>Cytophagia</taxon>
        <taxon>Cytophagales</taxon>
        <taxon>Hymenobacteraceae</taxon>
        <taxon>Pontibacter</taxon>
    </lineage>
</organism>
<evidence type="ECO:0000313" key="2">
    <source>
        <dbReference type="EMBL" id="MFD2246594.1"/>
    </source>
</evidence>
<evidence type="ECO:0000256" key="1">
    <source>
        <dbReference type="SAM" id="Phobius"/>
    </source>
</evidence>
<dbReference type="Pfam" id="PF13781">
    <property type="entry name" value="DoxX_3"/>
    <property type="match status" value="1"/>
</dbReference>